<evidence type="ECO:0000256" key="7">
    <source>
        <dbReference type="ARBA" id="ARBA00034770"/>
    </source>
</evidence>
<feature type="compositionally biased region" description="Basic and acidic residues" evidence="9">
    <location>
        <begin position="1"/>
        <end position="12"/>
    </location>
</feature>
<keyword evidence="2" id="KW-0805">Transcription regulation</keyword>
<keyword evidence="5" id="KW-0804">Transcription</keyword>
<dbReference type="GO" id="GO:0000978">
    <property type="term" value="F:RNA polymerase II cis-regulatory region sequence-specific DNA binding"/>
    <property type="evidence" value="ECO:0007669"/>
    <property type="project" value="TreeGrafter"/>
</dbReference>
<comment type="similarity">
    <text evidence="7">Belongs to the FOXJ1 family.</text>
</comment>
<evidence type="ECO:0000313" key="12">
    <source>
        <dbReference type="Proteomes" id="UP000321570"/>
    </source>
</evidence>
<dbReference type="GO" id="GO:0000981">
    <property type="term" value="F:DNA-binding transcription factor activity, RNA polymerase II-specific"/>
    <property type="evidence" value="ECO:0007669"/>
    <property type="project" value="TreeGrafter"/>
</dbReference>
<name>A0A564XWU9_HYMDI</name>
<accession>A0A564XWU9</accession>
<keyword evidence="1" id="KW-0970">Cilium biogenesis/degradation</keyword>
<dbReference type="PROSITE" id="PS00658">
    <property type="entry name" value="FORK_HEAD_2"/>
    <property type="match status" value="1"/>
</dbReference>
<evidence type="ECO:0000256" key="8">
    <source>
        <dbReference type="PROSITE-ProRule" id="PRU00089"/>
    </source>
</evidence>
<dbReference type="InterPro" id="IPR047512">
    <property type="entry name" value="FH_FOXJ1"/>
</dbReference>
<feature type="compositionally biased region" description="Basic residues" evidence="9">
    <location>
        <begin position="379"/>
        <end position="391"/>
    </location>
</feature>
<evidence type="ECO:0000256" key="3">
    <source>
        <dbReference type="ARBA" id="ARBA00023125"/>
    </source>
</evidence>
<dbReference type="PROSITE" id="PS50039">
    <property type="entry name" value="FORK_HEAD_3"/>
    <property type="match status" value="1"/>
</dbReference>
<evidence type="ECO:0000313" key="11">
    <source>
        <dbReference type="EMBL" id="VUZ39356.1"/>
    </source>
</evidence>
<dbReference type="SUPFAM" id="SSF46785">
    <property type="entry name" value="Winged helix' DNA-binding domain"/>
    <property type="match status" value="1"/>
</dbReference>
<feature type="region of interest" description="Disordered" evidence="9">
    <location>
        <begin position="316"/>
        <end position="412"/>
    </location>
</feature>
<organism evidence="11 12">
    <name type="scientific">Hymenolepis diminuta</name>
    <name type="common">Rat tapeworm</name>
    <dbReference type="NCBI Taxonomy" id="6216"/>
    <lineage>
        <taxon>Eukaryota</taxon>
        <taxon>Metazoa</taxon>
        <taxon>Spiralia</taxon>
        <taxon>Lophotrochozoa</taxon>
        <taxon>Platyhelminthes</taxon>
        <taxon>Cestoda</taxon>
        <taxon>Eucestoda</taxon>
        <taxon>Cyclophyllidea</taxon>
        <taxon>Hymenolepididae</taxon>
        <taxon>Hymenolepis</taxon>
    </lineage>
</organism>
<dbReference type="EMBL" id="CABIJS010000012">
    <property type="protein sequence ID" value="VUZ39356.1"/>
    <property type="molecule type" value="Genomic_DNA"/>
</dbReference>
<dbReference type="InterPro" id="IPR030456">
    <property type="entry name" value="TF_fork_head_CS_2"/>
</dbReference>
<evidence type="ECO:0000256" key="2">
    <source>
        <dbReference type="ARBA" id="ARBA00023015"/>
    </source>
</evidence>
<keyword evidence="3 8" id="KW-0238">DNA-binding</keyword>
<evidence type="ECO:0000256" key="1">
    <source>
        <dbReference type="ARBA" id="ARBA00022794"/>
    </source>
</evidence>
<proteinExistence type="inferred from homology"/>
<comment type="subcellular location">
    <subcellularLocation>
        <location evidence="8">Nucleus</location>
    </subcellularLocation>
</comment>
<evidence type="ECO:0000256" key="9">
    <source>
        <dbReference type="SAM" id="MobiDB-lite"/>
    </source>
</evidence>
<dbReference type="AlphaFoldDB" id="A0A564XWU9"/>
<gene>
    <name evidence="11" type="ORF">WMSIL1_LOCUS642</name>
</gene>
<dbReference type="InterPro" id="IPR047513">
    <property type="entry name" value="FOXJ1"/>
</dbReference>
<dbReference type="SMART" id="SM00339">
    <property type="entry name" value="FH"/>
    <property type="match status" value="1"/>
</dbReference>
<feature type="domain" description="Fork-head" evidence="10">
    <location>
        <begin position="134"/>
        <end position="228"/>
    </location>
</feature>
<dbReference type="Gene3D" id="1.10.10.10">
    <property type="entry name" value="Winged helix-like DNA-binding domain superfamily/Winged helix DNA-binding domain"/>
    <property type="match status" value="1"/>
</dbReference>
<feature type="compositionally biased region" description="Polar residues" evidence="9">
    <location>
        <begin position="13"/>
        <end position="35"/>
    </location>
</feature>
<dbReference type="PANTHER" id="PTHR46805:SF3">
    <property type="entry name" value="FORKHEAD BOX PROTEIN J1-B"/>
    <property type="match status" value="1"/>
</dbReference>
<reference evidence="11 12" key="1">
    <citation type="submission" date="2019-07" db="EMBL/GenBank/DDBJ databases">
        <authorList>
            <person name="Jastrzebski P J."/>
            <person name="Paukszto L."/>
            <person name="Jastrzebski P J."/>
        </authorList>
    </citation>
    <scope>NUCLEOTIDE SEQUENCE [LARGE SCALE GENOMIC DNA]</scope>
    <source>
        <strain evidence="11 12">WMS-il1</strain>
    </source>
</reference>
<dbReference type="InterPro" id="IPR036388">
    <property type="entry name" value="WH-like_DNA-bd_sf"/>
</dbReference>
<dbReference type="PRINTS" id="PR00053">
    <property type="entry name" value="FORKHEAD"/>
</dbReference>
<dbReference type="CDD" id="cd20023">
    <property type="entry name" value="FH_FOXJ1"/>
    <property type="match status" value="1"/>
</dbReference>
<feature type="DNA-binding region" description="Fork-head" evidence="8">
    <location>
        <begin position="134"/>
        <end position="228"/>
    </location>
</feature>
<keyword evidence="12" id="KW-1185">Reference proteome</keyword>
<dbReference type="Pfam" id="PF00250">
    <property type="entry name" value="Forkhead"/>
    <property type="match status" value="1"/>
</dbReference>
<dbReference type="PROSITE" id="PS00657">
    <property type="entry name" value="FORK_HEAD_1"/>
    <property type="match status" value="1"/>
</dbReference>
<dbReference type="InterPro" id="IPR036390">
    <property type="entry name" value="WH_DNA-bd_sf"/>
</dbReference>
<protein>
    <recommendedName>
        <fullName evidence="10">Fork-head domain-containing protein</fullName>
    </recommendedName>
</protein>
<feature type="region of interest" description="Disordered" evidence="9">
    <location>
        <begin position="1"/>
        <end position="35"/>
    </location>
</feature>
<sequence>MTEVRVLPRDSAQKLTSNDLNGTNSKPNPRNQLSACNGTQVSTLAQRFRENWLKCSPSFCDMDDSLTNLNWLFEMNSFSLESENFGMNRNSRFAIDRSSLLTNTKISWQPTHPYAGSLLDPQVRLDYRTKWTGKPPFSYASLICLAMRELGKPKVTLSDIYGWIMANFAYYRHTDSSWQNSVRHNLSLNKCFEKVPREKGERGKGGFWRVNPRHADWLEANLAKCRRAAPPPGPPPPIPRSLLLEKQQEQAQQHHQTTDSIYLAFSSPSTAQTASIYHATQPNQTFICYRSINVTPDVSNEIEAVTVNRTASDVVYQNQPQQQQQQQLVQQPQPQTHVRRRKTPPCSMYSSAEPDLVEVDPKSESSPQSNHGHYSAFSTRKRLALNARQRHSQILSQSGGCRRNEDNSYSEQRSWRIDSNMHYGVRKRRSTEIENSNFYYHPSAKRHHNQQHPNSYNNG</sequence>
<evidence type="ECO:0000256" key="5">
    <source>
        <dbReference type="ARBA" id="ARBA00023163"/>
    </source>
</evidence>
<feature type="compositionally biased region" description="Polar residues" evidence="9">
    <location>
        <begin position="364"/>
        <end position="378"/>
    </location>
</feature>
<feature type="compositionally biased region" description="Low complexity" evidence="9">
    <location>
        <begin position="317"/>
        <end position="335"/>
    </location>
</feature>
<keyword evidence="6 8" id="KW-0539">Nucleus</keyword>
<dbReference type="Proteomes" id="UP000321570">
    <property type="component" value="Unassembled WGS sequence"/>
</dbReference>
<dbReference type="GO" id="GO:0005634">
    <property type="term" value="C:nucleus"/>
    <property type="evidence" value="ECO:0007669"/>
    <property type="project" value="UniProtKB-SubCell"/>
</dbReference>
<dbReference type="PANTHER" id="PTHR46805">
    <property type="entry name" value="FORKHEAD BOX PROTEIN J1"/>
    <property type="match status" value="1"/>
</dbReference>
<evidence type="ECO:0000256" key="4">
    <source>
        <dbReference type="ARBA" id="ARBA00023159"/>
    </source>
</evidence>
<feature type="non-terminal residue" evidence="11">
    <location>
        <position position="459"/>
    </location>
</feature>
<dbReference type="InterPro" id="IPR001766">
    <property type="entry name" value="Fork_head_dom"/>
</dbReference>
<keyword evidence="4" id="KW-0010">Activator</keyword>
<evidence type="ECO:0000259" key="10">
    <source>
        <dbReference type="PROSITE" id="PS50039"/>
    </source>
</evidence>
<dbReference type="InterPro" id="IPR018122">
    <property type="entry name" value="TF_fork_head_CS_1"/>
</dbReference>
<dbReference type="GO" id="GO:0030030">
    <property type="term" value="P:cell projection organization"/>
    <property type="evidence" value="ECO:0007669"/>
    <property type="project" value="UniProtKB-KW"/>
</dbReference>
<dbReference type="FunFam" id="1.10.10.10:FF:000135">
    <property type="entry name" value="forkhead box protein G1"/>
    <property type="match status" value="1"/>
</dbReference>
<evidence type="ECO:0000256" key="6">
    <source>
        <dbReference type="ARBA" id="ARBA00023242"/>
    </source>
</evidence>